<keyword evidence="2" id="KW-1185">Reference proteome</keyword>
<dbReference type="AlphaFoldDB" id="Q4JAW9"/>
<protein>
    <submittedName>
        <fullName evidence="1">Uncharacterized protein</fullName>
    </submittedName>
</protein>
<sequence>MVTGIYQKLIIYSVELTTEQKRQLLKRAVELLGYPKLTQITNRSKKQLYLYVRGYDKRGKEIEPHDEVVTEVMKALPVDEVVKIVHGINYTDVPLQIF</sequence>
<dbReference type="Proteomes" id="UP000001018">
    <property type="component" value="Chromosome"/>
</dbReference>
<organism evidence="1 2">
    <name type="scientific">Sulfolobus acidocaldarius (strain ATCC 33909 / DSM 639 / JCM 8929 / NBRC 15157 / NCIMB 11770)</name>
    <dbReference type="NCBI Taxonomy" id="330779"/>
    <lineage>
        <taxon>Archaea</taxon>
        <taxon>Thermoproteota</taxon>
        <taxon>Thermoprotei</taxon>
        <taxon>Sulfolobales</taxon>
        <taxon>Sulfolobaceae</taxon>
        <taxon>Sulfolobus</taxon>
    </lineage>
</organism>
<dbReference type="eggNOG" id="arCOG01247">
    <property type="taxonomic scope" value="Archaea"/>
</dbReference>
<dbReference type="EMBL" id="CP000077">
    <property type="protein sequence ID" value="AAY80060.1"/>
    <property type="molecule type" value="Genomic_DNA"/>
</dbReference>
<accession>Q4JAW9</accession>
<gene>
    <name evidence="1" type="ordered locus">Saci_0678</name>
</gene>
<dbReference type="PATRIC" id="fig|330779.12.peg.647"/>
<evidence type="ECO:0000313" key="1">
    <source>
        <dbReference type="EMBL" id="AAY80060.1"/>
    </source>
</evidence>
<evidence type="ECO:0000313" key="2">
    <source>
        <dbReference type="Proteomes" id="UP000001018"/>
    </source>
</evidence>
<dbReference type="HOGENOM" id="CLU_2327370_0_0_2"/>
<dbReference type="STRING" id="330779.Saci_0678"/>
<reference evidence="1 2" key="1">
    <citation type="journal article" date="2005" name="J. Bacteriol.">
        <title>The genome of Sulfolobus acidocaldarius, a model organism of the Crenarchaeota.</title>
        <authorList>
            <person name="Chen L."/>
            <person name="Brugger K."/>
            <person name="Skovgaard M."/>
            <person name="Redder P."/>
            <person name="She Q."/>
            <person name="Torarinsson E."/>
            <person name="Greve B."/>
            <person name="Awayez M."/>
            <person name="Zibat A."/>
            <person name="Klenk H.-P."/>
            <person name="Garrett R.A."/>
        </authorList>
    </citation>
    <scope>NUCLEOTIDE SEQUENCE [LARGE SCALE GENOMIC DNA]</scope>
    <source>
        <strain evidence="2">ATCC 33909 / DSM 639 / JCM 8929 / NBRC 15157 / NCIMB 11770</strain>
    </source>
</reference>
<name>Q4JAW9_SULAC</name>
<proteinExistence type="predicted"/>
<dbReference type="KEGG" id="sai:Saci_0678"/>